<dbReference type="GO" id="GO:0032259">
    <property type="term" value="P:methylation"/>
    <property type="evidence" value="ECO:0007669"/>
    <property type="project" value="UniProtKB-KW"/>
</dbReference>
<dbReference type="Gene3D" id="3.40.50.150">
    <property type="entry name" value="Vaccinia Virus protein VP39"/>
    <property type="match status" value="1"/>
</dbReference>
<evidence type="ECO:0000313" key="3">
    <source>
        <dbReference type="Proteomes" id="UP000029386"/>
    </source>
</evidence>
<dbReference type="InterPro" id="IPR029063">
    <property type="entry name" value="SAM-dependent_MTases_sf"/>
</dbReference>
<name>A0A087RM39_9ARCH</name>
<keyword evidence="2" id="KW-0808">Transferase</keyword>
<dbReference type="SUPFAM" id="SSF53335">
    <property type="entry name" value="S-adenosyl-L-methionine-dependent methyltransferases"/>
    <property type="match status" value="1"/>
</dbReference>
<keyword evidence="2" id="KW-0830">Ubiquinone</keyword>
<keyword evidence="3" id="KW-1185">Reference proteome</keyword>
<dbReference type="STRING" id="1502291.AAA799D11_01918"/>
<feature type="domain" description="Methyltransferase type 11" evidence="1">
    <location>
        <begin position="109"/>
        <end position="199"/>
    </location>
</feature>
<gene>
    <name evidence="2" type="ORF">AAA799D11_01918</name>
</gene>
<sequence>MLKKTSTILADPIDKQPLNLLNEQSRNNEILSGTLKSNNNKYFIESGLANLIPNFKKMNLDSDLYQTWNTLQENGMKTYQNFPSDNLLTEGRELTKLFKNFCNFSGTVLDVGCGPTLPAYLKNNDKIQLGIGLDPLISTKNYQNEKNIDLIQGIGEFLPFKNEIFDFVSFCTSFDHVVNPNFVLNESKRVLKENGTIIFLNGIHGSPKSENVQIQNNNIFRNLYSKINYNNPIRKSLRTTIIFGRNQTNKIIHHKQVKEQKFIKNLPVPNGAMDQFHMHYWDNSELNKQCEQLNLKKINEKILPDLNSEFLMYQKI</sequence>
<dbReference type="Proteomes" id="UP000029386">
    <property type="component" value="Unassembled WGS sequence"/>
</dbReference>
<reference evidence="2 3" key="1">
    <citation type="submission" date="2014-06" db="EMBL/GenBank/DDBJ databases">
        <authorList>
            <person name="Ngugi D.K."/>
            <person name="Blom J."/>
            <person name="Alam I."/>
            <person name="Rashid M."/>
            <person name="Baalawi W."/>
            <person name="Zhang G."/>
            <person name="Hikmawan T."/>
            <person name="Guan Y."/>
            <person name="Antunes A."/>
            <person name="Siam R."/>
            <person name="El-Dorry H."/>
            <person name="Bajic V."/>
            <person name="Stingl U."/>
        </authorList>
    </citation>
    <scope>NUCLEOTIDE SEQUENCE [LARGE SCALE GENOMIC DNA]</scope>
    <source>
        <strain evidence="2">SCGC AAA799-D11</strain>
    </source>
</reference>
<dbReference type="GO" id="GO:0102208">
    <property type="term" value="F:2-polyprenyl-6-hydroxyphenol methylase activity"/>
    <property type="evidence" value="ECO:0007669"/>
    <property type="project" value="UniProtKB-EC"/>
</dbReference>
<protein>
    <submittedName>
        <fullName evidence="2">3-demethylubiquinone-9 3-methyltransferase protein</fullName>
        <ecNumber evidence="2">2.1.1.222</ecNumber>
    </submittedName>
</protein>
<dbReference type="AlphaFoldDB" id="A0A087RM39"/>
<proteinExistence type="predicted"/>
<evidence type="ECO:0000259" key="1">
    <source>
        <dbReference type="Pfam" id="PF08241"/>
    </source>
</evidence>
<dbReference type="InterPro" id="IPR013216">
    <property type="entry name" value="Methyltransf_11"/>
</dbReference>
<comment type="caution">
    <text evidence="2">The sequence shown here is derived from an EMBL/GenBank/DDBJ whole genome shotgun (WGS) entry which is preliminary data.</text>
</comment>
<keyword evidence="2" id="KW-0489">Methyltransferase</keyword>
<dbReference type="GO" id="GO:0008757">
    <property type="term" value="F:S-adenosylmethionine-dependent methyltransferase activity"/>
    <property type="evidence" value="ECO:0007669"/>
    <property type="project" value="InterPro"/>
</dbReference>
<dbReference type="EMBL" id="JOSY01000077">
    <property type="protein sequence ID" value="KFM14543.1"/>
    <property type="molecule type" value="Genomic_DNA"/>
</dbReference>
<organism evidence="2 3">
    <name type="scientific">Marine Group I thaumarchaeote SCGC AAA799-D11</name>
    <dbReference type="NCBI Taxonomy" id="1502291"/>
    <lineage>
        <taxon>Archaea</taxon>
        <taxon>Nitrososphaerota</taxon>
        <taxon>Marine Group I</taxon>
    </lineage>
</organism>
<accession>A0A087RM39</accession>
<dbReference type="Pfam" id="PF08241">
    <property type="entry name" value="Methyltransf_11"/>
    <property type="match status" value="1"/>
</dbReference>
<evidence type="ECO:0000313" key="2">
    <source>
        <dbReference type="EMBL" id="KFM14543.1"/>
    </source>
</evidence>
<dbReference type="EC" id="2.1.1.222" evidence="2"/>
<dbReference type="CDD" id="cd02440">
    <property type="entry name" value="AdoMet_MTases"/>
    <property type="match status" value="1"/>
</dbReference>